<organism evidence="1 2">
    <name type="scientific">Colletotrichum truncatum</name>
    <name type="common">Anthracnose fungus</name>
    <name type="synonym">Colletotrichum capsici</name>
    <dbReference type="NCBI Taxonomy" id="5467"/>
    <lineage>
        <taxon>Eukaryota</taxon>
        <taxon>Fungi</taxon>
        <taxon>Dikarya</taxon>
        <taxon>Ascomycota</taxon>
        <taxon>Pezizomycotina</taxon>
        <taxon>Sordariomycetes</taxon>
        <taxon>Hypocreomycetidae</taxon>
        <taxon>Glomerellales</taxon>
        <taxon>Glomerellaceae</taxon>
        <taxon>Colletotrichum</taxon>
        <taxon>Colletotrichum truncatum species complex</taxon>
    </lineage>
</organism>
<dbReference type="EMBL" id="VUJX02000009">
    <property type="protein sequence ID" value="KAL0931828.1"/>
    <property type="molecule type" value="Genomic_DNA"/>
</dbReference>
<accession>A0ACC3YIV0</accession>
<sequence>MSGALFRPGDYTSAGYPFEPQGPVYLDGDSDPNRRETSLKFGFYPLANVKDKDLLEQYHLVQPLMEKKDDPRFRARLRQGLVELLTAVDRDVQSNCRIKGLKITRIGLSIPAQWTLEFEDVYREIAMQVFGYIGGNIEANIFFHTETEALAHFLLHETPEHFQVRESEDYRVFLFLDFGGHNMNGCIFNLVQRDQNESPSFYRIGDAFGVGGGSEHWTFNIGKRVLHEMRNSTGMSLSLEEQRDMLESFNIKKGSLGPSRARANQPFKFGPCPVSMSLEDITECFEKGHKNVFEKAKGEIELVSEYKAVPQVIISGGTAKHTDVQIRLRGFCNAAGIPEPWFVSGSSMTYSSGKIAHGVAMAASNCLTIPEFMARGAAFGLQTRECANRGNTNPNNLWNDVGYFLLSQVFLLRRSLRKQSIS</sequence>
<name>A0ACC3YIV0_COLTU</name>
<protein>
    <submittedName>
        <fullName evidence="1">Uncharacterized protein</fullName>
    </submittedName>
</protein>
<reference evidence="1 2" key="1">
    <citation type="journal article" date="2020" name="Phytopathology">
        <title>Genome Sequence Resources of Colletotrichum truncatum, C. plurivorum, C. musicola, and C. sojae: Four Species Pathogenic to Soybean (Glycine max).</title>
        <authorList>
            <person name="Rogerio F."/>
            <person name="Boufleur T.R."/>
            <person name="Ciampi-Guillardi M."/>
            <person name="Sukno S.A."/>
            <person name="Thon M.R."/>
            <person name="Massola Junior N.S."/>
            <person name="Baroncelli R."/>
        </authorList>
    </citation>
    <scope>NUCLEOTIDE SEQUENCE [LARGE SCALE GENOMIC DNA]</scope>
    <source>
        <strain evidence="1 2">CMES1059</strain>
    </source>
</reference>
<comment type="caution">
    <text evidence="1">The sequence shown here is derived from an EMBL/GenBank/DDBJ whole genome shotgun (WGS) entry which is preliminary data.</text>
</comment>
<evidence type="ECO:0000313" key="1">
    <source>
        <dbReference type="EMBL" id="KAL0931828.1"/>
    </source>
</evidence>
<proteinExistence type="predicted"/>
<dbReference type="Proteomes" id="UP000805649">
    <property type="component" value="Unassembled WGS sequence"/>
</dbReference>
<evidence type="ECO:0000313" key="2">
    <source>
        <dbReference type="Proteomes" id="UP000805649"/>
    </source>
</evidence>
<gene>
    <name evidence="1" type="ORF">CTRU02_212781</name>
</gene>
<keyword evidence="2" id="KW-1185">Reference proteome</keyword>